<sequence>MSNSAGGGDIDCWKRYAHTLDSYITISVQSKLQLFDITLDIPKSIQLCMRQEDHNGIIEIRTQRLMKTESAGNPPCLDKDKQQFPCVQLGGSDQHWPMANQSPSPSISLGVRTLELRETLIANWCLAGSTQCLYTTIFCPGAYGLPNGVLPFPMFGYSAVEERPWIDQTSMGV</sequence>
<keyword evidence="2" id="KW-1185">Reference proteome</keyword>
<comment type="caution">
    <text evidence="1">The sequence shown here is derived from an EMBL/GenBank/DDBJ whole genome shotgun (WGS) entry which is preliminary data.</text>
</comment>
<dbReference type="EMBL" id="MU842902">
    <property type="protein sequence ID" value="KAK2027025.1"/>
    <property type="molecule type" value="Genomic_DNA"/>
</dbReference>
<name>A0AAD9HDS2_9PEZI</name>
<evidence type="ECO:0000313" key="1">
    <source>
        <dbReference type="EMBL" id="KAK2027025.1"/>
    </source>
</evidence>
<dbReference type="AlphaFoldDB" id="A0AAD9HDS2"/>
<protein>
    <submittedName>
        <fullName evidence="1">Uncharacterized protein</fullName>
    </submittedName>
</protein>
<gene>
    <name evidence="1" type="ORF">LX32DRAFT_454972</name>
</gene>
<dbReference type="Proteomes" id="UP001232148">
    <property type="component" value="Unassembled WGS sequence"/>
</dbReference>
<organism evidence="1 2">
    <name type="scientific">Colletotrichum zoysiae</name>
    <dbReference type="NCBI Taxonomy" id="1216348"/>
    <lineage>
        <taxon>Eukaryota</taxon>
        <taxon>Fungi</taxon>
        <taxon>Dikarya</taxon>
        <taxon>Ascomycota</taxon>
        <taxon>Pezizomycotina</taxon>
        <taxon>Sordariomycetes</taxon>
        <taxon>Hypocreomycetidae</taxon>
        <taxon>Glomerellales</taxon>
        <taxon>Glomerellaceae</taxon>
        <taxon>Colletotrichum</taxon>
        <taxon>Colletotrichum graminicola species complex</taxon>
    </lineage>
</organism>
<reference evidence="1" key="1">
    <citation type="submission" date="2021-06" db="EMBL/GenBank/DDBJ databases">
        <title>Comparative genomics, transcriptomics and evolutionary studies reveal genomic signatures of adaptation to plant cell wall in hemibiotrophic fungi.</title>
        <authorList>
            <consortium name="DOE Joint Genome Institute"/>
            <person name="Baroncelli R."/>
            <person name="Diaz J.F."/>
            <person name="Benocci T."/>
            <person name="Peng M."/>
            <person name="Battaglia E."/>
            <person name="Haridas S."/>
            <person name="Andreopoulos W."/>
            <person name="Labutti K."/>
            <person name="Pangilinan J."/>
            <person name="Floch G.L."/>
            <person name="Makela M.R."/>
            <person name="Henrissat B."/>
            <person name="Grigoriev I.V."/>
            <person name="Crouch J.A."/>
            <person name="De Vries R.P."/>
            <person name="Sukno S.A."/>
            <person name="Thon M.R."/>
        </authorList>
    </citation>
    <scope>NUCLEOTIDE SEQUENCE</scope>
    <source>
        <strain evidence="1">MAFF235873</strain>
    </source>
</reference>
<evidence type="ECO:0000313" key="2">
    <source>
        <dbReference type="Proteomes" id="UP001232148"/>
    </source>
</evidence>
<proteinExistence type="predicted"/>
<accession>A0AAD9HDS2</accession>